<sequence>MTMGSVLRRPGTLLLAVLVVDTYAYVVSDAGDSPVGLLTYLLQAFLLYRLWRGANAVPWLLLLAITAYEAFCVKQVIDAGVAADHRDWVAAHVAAVATTVIVLISAPVRRGLGPLRGIRGVERA</sequence>
<keyword evidence="1" id="KW-0812">Transmembrane</keyword>
<name>A0ABP3EKL4_9ACTN</name>
<keyword evidence="1" id="KW-1133">Transmembrane helix</keyword>
<feature type="transmembrane region" description="Helical" evidence="1">
    <location>
        <begin position="89"/>
        <end position="108"/>
    </location>
</feature>
<evidence type="ECO:0000313" key="2">
    <source>
        <dbReference type="EMBL" id="GAA0267519.1"/>
    </source>
</evidence>
<reference evidence="3" key="1">
    <citation type="journal article" date="2019" name="Int. J. Syst. Evol. Microbiol.">
        <title>The Global Catalogue of Microorganisms (GCM) 10K type strain sequencing project: providing services to taxonomists for standard genome sequencing and annotation.</title>
        <authorList>
            <consortium name="The Broad Institute Genomics Platform"/>
            <consortium name="The Broad Institute Genome Sequencing Center for Infectious Disease"/>
            <person name="Wu L."/>
            <person name="Ma J."/>
        </authorList>
    </citation>
    <scope>NUCLEOTIDE SEQUENCE [LARGE SCALE GENOMIC DNA]</scope>
    <source>
        <strain evidence="3">JCM 10425</strain>
    </source>
</reference>
<keyword evidence="3" id="KW-1185">Reference proteome</keyword>
<dbReference type="Proteomes" id="UP001500967">
    <property type="component" value="Unassembled WGS sequence"/>
</dbReference>
<proteinExistence type="predicted"/>
<comment type="caution">
    <text evidence="2">The sequence shown here is derived from an EMBL/GenBank/DDBJ whole genome shotgun (WGS) entry which is preliminary data.</text>
</comment>
<evidence type="ECO:0000313" key="3">
    <source>
        <dbReference type="Proteomes" id="UP001500967"/>
    </source>
</evidence>
<accession>A0ABP3EKL4</accession>
<feature type="transmembrane region" description="Helical" evidence="1">
    <location>
        <begin position="58"/>
        <end position="77"/>
    </location>
</feature>
<evidence type="ECO:0000256" key="1">
    <source>
        <dbReference type="SAM" id="Phobius"/>
    </source>
</evidence>
<keyword evidence="1" id="KW-0472">Membrane</keyword>
<gene>
    <name evidence="2" type="ORF">GCM10009539_62960</name>
</gene>
<organism evidence="2 3">
    <name type="scientific">Cryptosporangium japonicum</name>
    <dbReference type="NCBI Taxonomy" id="80872"/>
    <lineage>
        <taxon>Bacteria</taxon>
        <taxon>Bacillati</taxon>
        <taxon>Actinomycetota</taxon>
        <taxon>Actinomycetes</taxon>
        <taxon>Cryptosporangiales</taxon>
        <taxon>Cryptosporangiaceae</taxon>
        <taxon>Cryptosporangium</taxon>
    </lineage>
</organism>
<dbReference type="EMBL" id="BAAAGX010000027">
    <property type="protein sequence ID" value="GAA0267519.1"/>
    <property type="molecule type" value="Genomic_DNA"/>
</dbReference>
<protein>
    <submittedName>
        <fullName evidence="2">Uncharacterized protein</fullName>
    </submittedName>
</protein>